<comment type="caution">
    <text evidence="1">The sequence shown here is derived from an EMBL/GenBank/DDBJ whole genome shotgun (WGS) entry which is preliminary data.</text>
</comment>
<dbReference type="EMBL" id="JAJHUN010000007">
    <property type="protein sequence ID" value="KAJ4154841.1"/>
    <property type="molecule type" value="Genomic_DNA"/>
</dbReference>
<dbReference type="AlphaFoldDB" id="A0A9W8QEN8"/>
<accession>A0A9W8QEN8</accession>
<keyword evidence="2" id="KW-1185">Reference proteome</keyword>
<organism evidence="1 2">
    <name type="scientific">Akanthomyces muscarius</name>
    <name type="common">Entomopathogenic fungus</name>
    <name type="synonym">Lecanicillium muscarium</name>
    <dbReference type="NCBI Taxonomy" id="2231603"/>
    <lineage>
        <taxon>Eukaryota</taxon>
        <taxon>Fungi</taxon>
        <taxon>Dikarya</taxon>
        <taxon>Ascomycota</taxon>
        <taxon>Pezizomycotina</taxon>
        <taxon>Sordariomycetes</taxon>
        <taxon>Hypocreomycetidae</taxon>
        <taxon>Hypocreales</taxon>
        <taxon>Cordycipitaceae</taxon>
        <taxon>Akanthomyces</taxon>
    </lineage>
</organism>
<sequence>MVREIPKGESLRAIQSARLTCRALSQIATPILFPVLRVSIDHQSIADLEQISENPAIAAHVRGVVVNVAAFRSDMASDIALFKKTCLDEIDALFDRLDSAMEFRLQEGDHEDEDIKQYYRIDDAHDLLREEWASAVSTATSDDSNDDARGKYQATYGGASQGAYGDFLLRSHKEYARRYRQQLASLHDAQAMQHNLLGHSPGCPAGASFTFPETWNAPRICTTTVPKLPRFWTMRMIIQR</sequence>
<dbReference type="GeneID" id="80887275"/>
<protein>
    <submittedName>
        <fullName evidence="1">Uncharacterized protein</fullName>
    </submittedName>
</protein>
<dbReference type="KEGG" id="amus:LMH87_000116"/>
<dbReference type="RefSeq" id="XP_056054965.1">
    <property type="nucleotide sequence ID" value="XM_056197970.1"/>
</dbReference>
<reference evidence="1" key="1">
    <citation type="journal article" date="2023" name="Access Microbiol">
        <title>De-novo genome assembly for Akanthomyces muscarius, a biocontrol agent of insect agricultural pests.</title>
        <authorList>
            <person name="Erdos Z."/>
            <person name="Studholme D.J."/>
            <person name="Raymond B."/>
            <person name="Sharma M."/>
        </authorList>
    </citation>
    <scope>NUCLEOTIDE SEQUENCE</scope>
    <source>
        <strain evidence="1">Ve6</strain>
    </source>
</reference>
<proteinExistence type="predicted"/>
<evidence type="ECO:0000313" key="1">
    <source>
        <dbReference type="EMBL" id="KAJ4154841.1"/>
    </source>
</evidence>
<evidence type="ECO:0000313" key="2">
    <source>
        <dbReference type="Proteomes" id="UP001144673"/>
    </source>
</evidence>
<name>A0A9W8QEN8_AKAMU</name>
<gene>
    <name evidence="1" type="ORF">LMH87_000116</name>
</gene>
<dbReference type="Proteomes" id="UP001144673">
    <property type="component" value="Chromosome 6"/>
</dbReference>